<dbReference type="RefSeq" id="WP_387395996.1">
    <property type="nucleotide sequence ID" value="NZ_JBIAMT010000003.1"/>
</dbReference>
<comment type="caution">
    <text evidence="1">The sequence shown here is derived from an EMBL/GenBank/DDBJ whole genome shotgun (WGS) entry which is preliminary data.</text>
</comment>
<protein>
    <submittedName>
        <fullName evidence="1">Uncharacterized protein</fullName>
    </submittedName>
</protein>
<reference evidence="1 2" key="1">
    <citation type="submission" date="2024-10" db="EMBL/GenBank/DDBJ databases">
        <title>The Natural Products Discovery Center: Release of the First 8490 Sequenced Strains for Exploring Actinobacteria Biosynthetic Diversity.</title>
        <authorList>
            <person name="Kalkreuter E."/>
            <person name="Kautsar S.A."/>
            <person name="Yang D."/>
            <person name="Bader C.D."/>
            <person name="Teijaro C.N."/>
            <person name="Fluegel L."/>
            <person name="Davis C.M."/>
            <person name="Simpson J.R."/>
            <person name="Lauterbach L."/>
            <person name="Steele A.D."/>
            <person name="Gui C."/>
            <person name="Meng S."/>
            <person name="Li G."/>
            <person name="Viehrig K."/>
            <person name="Ye F."/>
            <person name="Su P."/>
            <person name="Kiefer A.F."/>
            <person name="Nichols A."/>
            <person name="Cepeda A.J."/>
            <person name="Yan W."/>
            <person name="Fan B."/>
            <person name="Jiang Y."/>
            <person name="Adhikari A."/>
            <person name="Zheng C.-J."/>
            <person name="Schuster L."/>
            <person name="Cowan T.M."/>
            <person name="Smanski M.J."/>
            <person name="Chevrette M.G."/>
            <person name="De Carvalho L.P.S."/>
            <person name="Shen B."/>
        </authorList>
    </citation>
    <scope>NUCLEOTIDE SEQUENCE [LARGE SCALE GENOMIC DNA]</scope>
    <source>
        <strain evidence="1 2">NPDC004119</strain>
    </source>
</reference>
<sequence>MSDPAPRWKDGTVASVPDLERVLNAFLFRSEADYERFCRHHDEKRAAAKSLDWKEIGREYLSGEGNE</sequence>
<accession>A0ABW6P5S2</accession>
<keyword evidence="2" id="KW-1185">Reference proteome</keyword>
<dbReference type="EMBL" id="JBIAMT010000003">
    <property type="protein sequence ID" value="MFF0498502.1"/>
    <property type="molecule type" value="Genomic_DNA"/>
</dbReference>
<evidence type="ECO:0000313" key="1">
    <source>
        <dbReference type="EMBL" id="MFF0498502.1"/>
    </source>
</evidence>
<evidence type="ECO:0000313" key="2">
    <source>
        <dbReference type="Proteomes" id="UP001601442"/>
    </source>
</evidence>
<gene>
    <name evidence="1" type="ORF">ACFYU5_19005</name>
</gene>
<organism evidence="1 2">
    <name type="scientific">Nocardia aobensis</name>
    <dbReference type="NCBI Taxonomy" id="257277"/>
    <lineage>
        <taxon>Bacteria</taxon>
        <taxon>Bacillati</taxon>
        <taxon>Actinomycetota</taxon>
        <taxon>Actinomycetes</taxon>
        <taxon>Mycobacteriales</taxon>
        <taxon>Nocardiaceae</taxon>
        <taxon>Nocardia</taxon>
    </lineage>
</organism>
<dbReference type="Proteomes" id="UP001601442">
    <property type="component" value="Unassembled WGS sequence"/>
</dbReference>
<proteinExistence type="predicted"/>
<name>A0ABW6P5S2_9NOCA</name>